<evidence type="ECO:0000256" key="7">
    <source>
        <dbReference type="SAM" id="SignalP"/>
    </source>
</evidence>
<dbReference type="SUPFAM" id="SSF51445">
    <property type="entry name" value="(Trans)glycosidases"/>
    <property type="match status" value="1"/>
</dbReference>
<evidence type="ECO:0000256" key="3">
    <source>
        <dbReference type="ARBA" id="ARBA00012662"/>
    </source>
</evidence>
<dbReference type="PIRSF" id="PIRSF001092">
    <property type="entry name" value="Alpha-L-fucosidase"/>
    <property type="match status" value="1"/>
</dbReference>
<comment type="caution">
    <text evidence="10">The sequence shown here is derived from an EMBL/GenBank/DDBJ whole genome shotgun (WGS) entry which is preliminary data.</text>
</comment>
<evidence type="ECO:0000259" key="8">
    <source>
        <dbReference type="Pfam" id="PF01120"/>
    </source>
</evidence>
<dbReference type="RefSeq" id="WP_309805186.1">
    <property type="nucleotide sequence ID" value="NZ_JAVDRD010000005.1"/>
</dbReference>
<reference evidence="10 11" key="1">
    <citation type="submission" date="2023-07" db="EMBL/GenBank/DDBJ databases">
        <title>Sorghum-associated microbial communities from plants grown in Nebraska, USA.</title>
        <authorList>
            <person name="Schachtman D."/>
        </authorList>
    </citation>
    <scope>NUCLEOTIDE SEQUENCE [LARGE SCALE GENOMIC DNA]</scope>
    <source>
        <strain evidence="10 11">DS1027</strain>
    </source>
</reference>
<evidence type="ECO:0000256" key="4">
    <source>
        <dbReference type="ARBA" id="ARBA00022729"/>
    </source>
</evidence>
<accession>A0ABU1MLQ2</accession>
<evidence type="ECO:0000256" key="1">
    <source>
        <dbReference type="ARBA" id="ARBA00004071"/>
    </source>
</evidence>
<dbReference type="InterPro" id="IPR016286">
    <property type="entry name" value="FUC_metazoa-typ"/>
</dbReference>
<dbReference type="GO" id="GO:0004560">
    <property type="term" value="F:alpha-L-fucosidase activity"/>
    <property type="evidence" value="ECO:0007669"/>
    <property type="project" value="UniProtKB-EC"/>
</dbReference>
<dbReference type="InterPro" id="IPR000933">
    <property type="entry name" value="Glyco_hydro_29"/>
</dbReference>
<dbReference type="Gene3D" id="3.20.20.80">
    <property type="entry name" value="Glycosidases"/>
    <property type="match status" value="1"/>
</dbReference>
<evidence type="ECO:0000313" key="10">
    <source>
        <dbReference type="EMBL" id="MDR6511255.1"/>
    </source>
</evidence>
<dbReference type="Proteomes" id="UP001184150">
    <property type="component" value="Unassembled WGS sequence"/>
</dbReference>
<dbReference type="InterPro" id="IPR057739">
    <property type="entry name" value="Glyco_hydro_29_N"/>
</dbReference>
<evidence type="ECO:0000256" key="5">
    <source>
        <dbReference type="ARBA" id="ARBA00022801"/>
    </source>
</evidence>
<evidence type="ECO:0000259" key="9">
    <source>
        <dbReference type="Pfam" id="PF16757"/>
    </source>
</evidence>
<feature type="chain" id="PRO_5046628552" description="alpha-L-fucosidase" evidence="7">
    <location>
        <begin position="21"/>
        <end position="533"/>
    </location>
</feature>
<dbReference type="SMART" id="SM00812">
    <property type="entry name" value="Alpha_L_fucos"/>
    <property type="match status" value="1"/>
</dbReference>
<dbReference type="PANTHER" id="PTHR10030">
    <property type="entry name" value="ALPHA-L-FUCOSIDASE"/>
    <property type="match status" value="1"/>
</dbReference>
<proteinExistence type="inferred from homology"/>
<protein>
    <recommendedName>
        <fullName evidence="3">alpha-L-fucosidase</fullName>
        <ecNumber evidence="3">3.2.1.51</ecNumber>
    </recommendedName>
</protein>
<evidence type="ECO:0000313" key="11">
    <source>
        <dbReference type="Proteomes" id="UP001184150"/>
    </source>
</evidence>
<comment type="function">
    <text evidence="1">Alpha-L-fucosidase is responsible for hydrolyzing the alpha-1,6-linked fucose joined to the reducing-end N-acetylglucosamine of the carbohydrate moieties of glycoproteins.</text>
</comment>
<evidence type="ECO:0000256" key="2">
    <source>
        <dbReference type="ARBA" id="ARBA00007951"/>
    </source>
</evidence>
<dbReference type="InterPro" id="IPR013780">
    <property type="entry name" value="Glyco_hydro_b"/>
</dbReference>
<sequence>MKSLSCIMLACALAGGTALAAPAGAQPGISSDPKDAAAQIARMDREVAGGRFKADWSSLANYRVPEWYRDAKFGIFVHWGVYAVPASGSEWYSRNMYVPGHADFVHQRATYGDQSVAGYKDFIPQFRGQRFDPAAWMALFKHAGARYVVPVAEHCDGFSMYGSAINRWNAVAMGPQRDVVGEIAKAARAANLHFGLSSHRAEHWWWYGQAPAGSDVWNPAYADLYGPAAPRTLPGSDASAEPDPNHLEQWNPPSKAFLDDWLARTGEVIEKYNPELVYLDWWINQPAFAPYLQRLAAYYYDSAARRGVGPVLAYKEEAFPAGSALFDIERGRLDALRLLPWQTDTSVSINSWGYVENDKYRTAASLVATLADVVSKNGNLLLNVGPKADGTIPAEAARVLDEIGAWLSVNGEAIYGTRPWVMFGEGPTRNAVGSLKEGGDPTYTPADIRFTTRDGRLYALGLAHPADGTVRIGVLYAGNPYAPPVKAVHLLGSTAPLAWRQEKDGLHVTLPATGAKADMPYALRIEFSPPNKT</sequence>
<dbReference type="EC" id="3.2.1.51" evidence="3"/>
<dbReference type="Pfam" id="PF16757">
    <property type="entry name" value="Fucosidase_C"/>
    <property type="match status" value="1"/>
</dbReference>
<dbReference type="EMBL" id="JAVDRD010000005">
    <property type="protein sequence ID" value="MDR6511255.1"/>
    <property type="molecule type" value="Genomic_DNA"/>
</dbReference>
<gene>
    <name evidence="10" type="ORF">J2792_002127</name>
</gene>
<evidence type="ECO:0000256" key="6">
    <source>
        <dbReference type="ARBA" id="ARBA00023295"/>
    </source>
</evidence>
<keyword evidence="6 10" id="KW-0326">Glycosidase</keyword>
<keyword evidence="5 10" id="KW-0378">Hydrolase</keyword>
<name>A0ABU1MLQ2_9SPHN</name>
<dbReference type="Pfam" id="PF01120">
    <property type="entry name" value="Alpha_L_fucos"/>
    <property type="match status" value="1"/>
</dbReference>
<comment type="similarity">
    <text evidence="2">Belongs to the glycosyl hydrolase 29 family.</text>
</comment>
<dbReference type="InterPro" id="IPR017853">
    <property type="entry name" value="GH"/>
</dbReference>
<feature type="domain" description="Alpha-L-fucosidase C-terminal" evidence="9">
    <location>
        <begin position="446"/>
        <end position="525"/>
    </location>
</feature>
<dbReference type="Gene3D" id="2.60.40.1180">
    <property type="entry name" value="Golgi alpha-mannosidase II"/>
    <property type="match status" value="1"/>
</dbReference>
<organism evidence="10 11">
    <name type="scientific">Novosphingobium capsulatum</name>
    <dbReference type="NCBI Taxonomy" id="13688"/>
    <lineage>
        <taxon>Bacteria</taxon>
        <taxon>Pseudomonadati</taxon>
        <taxon>Pseudomonadota</taxon>
        <taxon>Alphaproteobacteria</taxon>
        <taxon>Sphingomonadales</taxon>
        <taxon>Sphingomonadaceae</taxon>
        <taxon>Novosphingobium</taxon>
    </lineage>
</organism>
<keyword evidence="4 7" id="KW-0732">Signal</keyword>
<feature type="signal peptide" evidence="7">
    <location>
        <begin position="1"/>
        <end position="20"/>
    </location>
</feature>
<dbReference type="InterPro" id="IPR031919">
    <property type="entry name" value="Fucosidase_C"/>
</dbReference>
<feature type="domain" description="Glycoside hydrolase family 29 N-terminal" evidence="8">
    <location>
        <begin position="43"/>
        <end position="412"/>
    </location>
</feature>
<keyword evidence="11" id="KW-1185">Reference proteome</keyword>
<dbReference type="PANTHER" id="PTHR10030:SF37">
    <property type="entry name" value="ALPHA-L-FUCOSIDASE-RELATED"/>
    <property type="match status" value="1"/>
</dbReference>